<dbReference type="GO" id="GO:0005524">
    <property type="term" value="F:ATP binding"/>
    <property type="evidence" value="ECO:0007669"/>
    <property type="project" value="UniProtKB-KW"/>
</dbReference>
<sequence>MALLKINDLTKDYGSTRIFENIKAQINSGDKIGLVGKNGAGKTTLIKVLTSELLPDQGEVISQKDITIGYLSQAPNFDINKTLYQEMKQVFDNIFKIEKEMQRLEELMGTASEKELEGIMNKYSNLRETFEASNGYAIHRHIRSVLKGLGFNDSDFNRYIRNFSGGEKTRAFLGQKLLEKPDLLILDEPTNYLDLNGISWLEDYLENTDITFVIITHDRYFLDKTVNIIWELEDYNLTEYKGNYSKYVADKSAYNEKLMKEYKHQQKKIEKTKEFIERNIAGQKTKQAQSRRKQLERMEPFKKPKNEKSLSLKLDSDRRSGEEVLSLSDISKEIEGNHLFSSFSLKVFRGEKIGIMGPNGSGKSTLLKIIANIIAPSTGTVRYGSNIKIGYLDQEQKSLSYNYTLIEEIRKELPWAKEEEIRKILGKFLFPSEQMDKLVSTLSGGEMVRLTLAKLFIKKANVLLLDEPTNHLDISGREALESALKNFDGTLLVVSHDRYLLDNIISKLINVSNEKVEIFTGNYSEFVEKLAKVKQDEKESKQKYSHKKQIKKDDKNINTYKKTEEVMEEIDQLEKEKTQLESLLGDPELYKDEMKARETNINYQKLTTRLDDLYLQLDELEI</sequence>
<evidence type="ECO:0000256" key="4">
    <source>
        <dbReference type="SAM" id="Coils"/>
    </source>
</evidence>
<feature type="domain" description="ABC transporter" evidence="6">
    <location>
        <begin position="325"/>
        <end position="538"/>
    </location>
</feature>
<dbReference type="InterPro" id="IPR032781">
    <property type="entry name" value="ABC_tran_Xtn"/>
</dbReference>
<dbReference type="InterPro" id="IPR003439">
    <property type="entry name" value="ABC_transporter-like_ATP-bd"/>
</dbReference>
<proteinExistence type="predicted"/>
<evidence type="ECO:0000256" key="2">
    <source>
        <dbReference type="ARBA" id="ARBA00022741"/>
    </source>
</evidence>
<feature type="coiled-coil region" evidence="4">
    <location>
        <begin position="556"/>
        <end position="583"/>
    </location>
</feature>
<dbReference type="PANTHER" id="PTHR42855">
    <property type="entry name" value="ABC TRANSPORTER ATP-BINDING SUBUNIT"/>
    <property type="match status" value="1"/>
</dbReference>
<evidence type="ECO:0000313" key="8">
    <source>
        <dbReference type="Proteomes" id="UP000214588"/>
    </source>
</evidence>
<dbReference type="PROSITE" id="PS50893">
    <property type="entry name" value="ABC_TRANSPORTER_2"/>
    <property type="match status" value="2"/>
</dbReference>
<organism evidence="7 8">
    <name type="scientific">Natranaerobius trueperi</name>
    <dbReference type="NCBI Taxonomy" id="759412"/>
    <lineage>
        <taxon>Bacteria</taxon>
        <taxon>Bacillati</taxon>
        <taxon>Bacillota</taxon>
        <taxon>Clostridia</taxon>
        <taxon>Natranaerobiales</taxon>
        <taxon>Natranaerobiaceae</taxon>
        <taxon>Natranaerobius</taxon>
    </lineage>
</organism>
<evidence type="ECO:0000256" key="5">
    <source>
        <dbReference type="SAM" id="MobiDB-lite"/>
    </source>
</evidence>
<dbReference type="InterPro" id="IPR051309">
    <property type="entry name" value="ABCF_ATPase"/>
</dbReference>
<name>A0A226C0K9_9FIRM</name>
<dbReference type="Pfam" id="PF12848">
    <property type="entry name" value="ABC_tran_Xtn"/>
    <property type="match status" value="1"/>
</dbReference>
<gene>
    <name evidence="7" type="ORF">CDO51_01895</name>
</gene>
<reference evidence="7 8" key="1">
    <citation type="submission" date="2017-06" db="EMBL/GenBank/DDBJ databases">
        <title>Draft Genome Sequence of Natranaerobius trueperi halophilic, alkalithermophilic bacteria from soda lakes.</title>
        <authorList>
            <person name="Zhao B."/>
        </authorList>
    </citation>
    <scope>NUCLEOTIDE SEQUENCE [LARGE SCALE GENOMIC DNA]</scope>
    <source>
        <strain evidence="7 8">DSM 18760</strain>
    </source>
</reference>
<dbReference type="AlphaFoldDB" id="A0A226C0K9"/>
<dbReference type="RefSeq" id="WP_089022598.1">
    <property type="nucleotide sequence ID" value="NZ_NIQC01000002.1"/>
</dbReference>
<keyword evidence="3" id="KW-0067">ATP-binding</keyword>
<evidence type="ECO:0000256" key="1">
    <source>
        <dbReference type="ARBA" id="ARBA00022737"/>
    </source>
</evidence>
<feature type="domain" description="ABC transporter" evidence="6">
    <location>
        <begin position="4"/>
        <end position="259"/>
    </location>
</feature>
<dbReference type="FunFam" id="3.40.50.300:FF:000309">
    <property type="entry name" value="ABC transporter ATP-binding protein"/>
    <property type="match status" value="1"/>
</dbReference>
<dbReference type="Gene3D" id="3.40.50.300">
    <property type="entry name" value="P-loop containing nucleotide triphosphate hydrolases"/>
    <property type="match status" value="2"/>
</dbReference>
<dbReference type="PROSITE" id="PS00211">
    <property type="entry name" value="ABC_TRANSPORTER_1"/>
    <property type="match status" value="1"/>
</dbReference>
<evidence type="ECO:0000313" key="7">
    <source>
        <dbReference type="EMBL" id="OWZ84793.1"/>
    </source>
</evidence>
<accession>A0A226C0K9</accession>
<feature type="compositionally biased region" description="Basic and acidic residues" evidence="5">
    <location>
        <begin position="293"/>
        <end position="313"/>
    </location>
</feature>
<keyword evidence="2" id="KW-0547">Nucleotide-binding</keyword>
<dbReference type="SUPFAM" id="SSF52540">
    <property type="entry name" value="P-loop containing nucleoside triphosphate hydrolases"/>
    <property type="match status" value="2"/>
</dbReference>
<dbReference type="SMART" id="SM00382">
    <property type="entry name" value="AAA"/>
    <property type="match status" value="2"/>
</dbReference>
<feature type="coiled-coil region" evidence="4">
    <location>
        <begin position="87"/>
        <end position="117"/>
    </location>
</feature>
<keyword evidence="1" id="KW-0677">Repeat</keyword>
<dbReference type="GO" id="GO:0016887">
    <property type="term" value="F:ATP hydrolysis activity"/>
    <property type="evidence" value="ECO:0007669"/>
    <property type="project" value="InterPro"/>
</dbReference>
<dbReference type="OrthoDB" id="1624247at2"/>
<dbReference type="InterPro" id="IPR003593">
    <property type="entry name" value="AAA+_ATPase"/>
</dbReference>
<dbReference type="Pfam" id="PF00005">
    <property type="entry name" value="ABC_tran"/>
    <property type="match status" value="2"/>
</dbReference>
<protein>
    <recommendedName>
        <fullName evidence="6">ABC transporter domain-containing protein</fullName>
    </recommendedName>
</protein>
<feature type="region of interest" description="Disordered" evidence="5">
    <location>
        <begin position="281"/>
        <end position="313"/>
    </location>
</feature>
<keyword evidence="8" id="KW-1185">Reference proteome</keyword>
<dbReference type="InterPro" id="IPR027417">
    <property type="entry name" value="P-loop_NTPase"/>
</dbReference>
<dbReference type="PANTHER" id="PTHR42855:SF2">
    <property type="entry name" value="DRUG RESISTANCE ABC TRANSPORTER,ATP-BINDING PROTEIN"/>
    <property type="match status" value="1"/>
</dbReference>
<keyword evidence="4" id="KW-0175">Coiled coil</keyword>
<dbReference type="GO" id="GO:0003676">
    <property type="term" value="F:nucleic acid binding"/>
    <property type="evidence" value="ECO:0007669"/>
    <property type="project" value="UniProtKB-ARBA"/>
</dbReference>
<evidence type="ECO:0000259" key="6">
    <source>
        <dbReference type="PROSITE" id="PS50893"/>
    </source>
</evidence>
<evidence type="ECO:0000256" key="3">
    <source>
        <dbReference type="ARBA" id="ARBA00022840"/>
    </source>
</evidence>
<dbReference type="FunFam" id="3.40.50.300:FF:000011">
    <property type="entry name" value="Putative ABC transporter ATP-binding component"/>
    <property type="match status" value="1"/>
</dbReference>
<dbReference type="InterPro" id="IPR017871">
    <property type="entry name" value="ABC_transporter-like_CS"/>
</dbReference>
<dbReference type="EMBL" id="NIQC01000002">
    <property type="protein sequence ID" value="OWZ84793.1"/>
    <property type="molecule type" value="Genomic_DNA"/>
</dbReference>
<comment type="caution">
    <text evidence="7">The sequence shown here is derived from an EMBL/GenBank/DDBJ whole genome shotgun (WGS) entry which is preliminary data.</text>
</comment>
<dbReference type="CDD" id="cd03221">
    <property type="entry name" value="ABCF_EF-3"/>
    <property type="match status" value="2"/>
</dbReference>
<dbReference type="Proteomes" id="UP000214588">
    <property type="component" value="Unassembled WGS sequence"/>
</dbReference>